<organism evidence="3 4">
    <name type="scientific">Streptomyces kunmingensis</name>
    <dbReference type="NCBI Taxonomy" id="68225"/>
    <lineage>
        <taxon>Bacteria</taxon>
        <taxon>Bacillati</taxon>
        <taxon>Actinomycetota</taxon>
        <taxon>Actinomycetes</taxon>
        <taxon>Kitasatosporales</taxon>
        <taxon>Streptomycetaceae</taxon>
        <taxon>Streptomyces</taxon>
    </lineage>
</organism>
<gene>
    <name evidence="3" type="ORF">OKJ48_14860</name>
</gene>
<protein>
    <submittedName>
        <fullName evidence="3">ANTAR domain-containing protein</fullName>
    </submittedName>
</protein>
<proteinExistence type="predicted"/>
<dbReference type="SUPFAM" id="SSF52172">
    <property type="entry name" value="CheY-like"/>
    <property type="match status" value="1"/>
</dbReference>
<dbReference type="InterPro" id="IPR036513">
    <property type="entry name" value="STAS_dom_sf"/>
</dbReference>
<name>A0ABU6CBG1_9ACTN</name>
<evidence type="ECO:0000256" key="1">
    <source>
        <dbReference type="SAM" id="MobiDB-lite"/>
    </source>
</evidence>
<dbReference type="Pfam" id="PF03861">
    <property type="entry name" value="ANTAR"/>
    <property type="match status" value="1"/>
</dbReference>
<dbReference type="Proteomes" id="UP001352223">
    <property type="component" value="Unassembled WGS sequence"/>
</dbReference>
<sequence length="231" mass="24281">MPQSAQSGTGSAATCAEPAAPAGTHRLTGLTLFTHWDGERMIVSVRGDLHLDEDQRLNDALRPLLLASDGSIDLDMSEVELCGCAAVNILLGVDPLAAAAGADPADEPGADLGREVAQLRRAMQSRGTIDMARGVLVAAFGIDPKDAWEALVDTSQRTNIKLHRVAQHLVDSTTGAAPLPKTVQSQLSAVIARLADRSRSEGPVDSVDPVDPLTPVDGHDWNWDETGAPTT</sequence>
<evidence type="ECO:0000259" key="2">
    <source>
        <dbReference type="PROSITE" id="PS50921"/>
    </source>
</evidence>
<evidence type="ECO:0000313" key="3">
    <source>
        <dbReference type="EMBL" id="MEB3961517.1"/>
    </source>
</evidence>
<feature type="region of interest" description="Disordered" evidence="1">
    <location>
        <begin position="198"/>
        <end position="231"/>
    </location>
</feature>
<dbReference type="Gene3D" id="1.10.10.10">
    <property type="entry name" value="Winged helix-like DNA-binding domain superfamily/Winged helix DNA-binding domain"/>
    <property type="match status" value="1"/>
</dbReference>
<evidence type="ECO:0000313" key="4">
    <source>
        <dbReference type="Proteomes" id="UP001352223"/>
    </source>
</evidence>
<comment type="caution">
    <text evidence="3">The sequence shown here is derived from an EMBL/GenBank/DDBJ whole genome shotgun (WGS) entry which is preliminary data.</text>
</comment>
<dbReference type="PROSITE" id="PS50921">
    <property type="entry name" value="ANTAR"/>
    <property type="match status" value="1"/>
</dbReference>
<dbReference type="EMBL" id="JAOZYB010000101">
    <property type="protein sequence ID" value="MEB3961517.1"/>
    <property type="molecule type" value="Genomic_DNA"/>
</dbReference>
<reference evidence="3 4" key="1">
    <citation type="submission" date="2022-10" db="EMBL/GenBank/DDBJ databases">
        <authorList>
            <person name="Xie J."/>
            <person name="Shen N."/>
        </authorList>
    </citation>
    <scope>NUCLEOTIDE SEQUENCE [LARGE SCALE GENOMIC DNA]</scope>
    <source>
        <strain evidence="3 4">DSM 41681</strain>
    </source>
</reference>
<dbReference type="Gene3D" id="3.30.750.24">
    <property type="entry name" value="STAS domain"/>
    <property type="match status" value="1"/>
</dbReference>
<dbReference type="RefSeq" id="WP_324768812.1">
    <property type="nucleotide sequence ID" value="NZ_BAAATS010000006.1"/>
</dbReference>
<dbReference type="InterPro" id="IPR036388">
    <property type="entry name" value="WH-like_DNA-bd_sf"/>
</dbReference>
<dbReference type="InterPro" id="IPR005561">
    <property type="entry name" value="ANTAR"/>
</dbReference>
<accession>A0ABU6CBG1</accession>
<dbReference type="SMART" id="SM01012">
    <property type="entry name" value="ANTAR"/>
    <property type="match status" value="1"/>
</dbReference>
<keyword evidence="4" id="KW-1185">Reference proteome</keyword>
<dbReference type="InterPro" id="IPR011006">
    <property type="entry name" value="CheY-like_superfamily"/>
</dbReference>
<feature type="domain" description="ANTAR" evidence="2">
    <location>
        <begin position="109"/>
        <end position="170"/>
    </location>
</feature>